<name>A0A6N8F846_9GAMM</name>
<dbReference type="AlphaFoldDB" id="A0A6N8F846"/>
<dbReference type="InterPro" id="IPR021550">
    <property type="entry name" value="DUF2897"/>
</dbReference>
<keyword evidence="3" id="KW-1185">Reference proteome</keyword>
<accession>A0A6N8F846</accession>
<dbReference type="OrthoDB" id="6313550at2"/>
<gene>
    <name evidence="2" type="ORF">GNP35_00235</name>
</gene>
<comment type="caution">
    <text evidence="2">The sequence shown here is derived from an EMBL/GenBank/DDBJ whole genome shotgun (WGS) entry which is preliminary data.</text>
</comment>
<sequence length="58" mass="6523">MNWTALFIIVVVLGVIVSNIMLLKYSAKMSLKNVNQDPIEKAKETLKTREGVQDKSDT</sequence>
<keyword evidence="1" id="KW-0472">Membrane</keyword>
<feature type="transmembrane region" description="Helical" evidence="1">
    <location>
        <begin position="6"/>
        <end position="23"/>
    </location>
</feature>
<keyword evidence="1" id="KW-0812">Transmembrane</keyword>
<dbReference type="EMBL" id="WOCD01000001">
    <property type="protein sequence ID" value="MUH71060.1"/>
    <property type="molecule type" value="Genomic_DNA"/>
</dbReference>
<keyword evidence="1" id="KW-1133">Transmembrane helix</keyword>
<proteinExistence type="predicted"/>
<dbReference type="RefSeq" id="WP_155693458.1">
    <property type="nucleotide sequence ID" value="NZ_BAAAFQ010000001.1"/>
</dbReference>
<dbReference type="Proteomes" id="UP000439994">
    <property type="component" value="Unassembled WGS sequence"/>
</dbReference>
<protein>
    <submittedName>
        <fullName evidence="2">DUF2897 family protein</fullName>
    </submittedName>
</protein>
<evidence type="ECO:0000313" key="3">
    <source>
        <dbReference type="Proteomes" id="UP000439994"/>
    </source>
</evidence>
<reference evidence="2 3" key="1">
    <citation type="submission" date="2019-11" db="EMBL/GenBank/DDBJ databases">
        <title>P. haliotis isolates from Z. marina roots.</title>
        <authorList>
            <person name="Cohen M."/>
            <person name="Jospin G."/>
            <person name="Eisen J.A."/>
            <person name="Coil D.A."/>
        </authorList>
    </citation>
    <scope>NUCLEOTIDE SEQUENCE [LARGE SCALE GENOMIC DNA]</scope>
    <source>
        <strain evidence="2 3">UCD-MCMsp1aY</strain>
    </source>
</reference>
<organism evidence="2 3">
    <name type="scientific">Psychrosphaera haliotis</name>
    <dbReference type="NCBI Taxonomy" id="555083"/>
    <lineage>
        <taxon>Bacteria</taxon>
        <taxon>Pseudomonadati</taxon>
        <taxon>Pseudomonadota</taxon>
        <taxon>Gammaproteobacteria</taxon>
        <taxon>Alteromonadales</taxon>
        <taxon>Pseudoalteromonadaceae</taxon>
        <taxon>Psychrosphaera</taxon>
    </lineage>
</organism>
<evidence type="ECO:0000313" key="2">
    <source>
        <dbReference type="EMBL" id="MUH71060.1"/>
    </source>
</evidence>
<dbReference type="Pfam" id="PF11446">
    <property type="entry name" value="DUF2897"/>
    <property type="match status" value="1"/>
</dbReference>
<evidence type="ECO:0000256" key="1">
    <source>
        <dbReference type="SAM" id="Phobius"/>
    </source>
</evidence>